<dbReference type="FunFam" id="2.170.150.80:FF:000002">
    <property type="entry name" value="Nac domain-containing protein 86"/>
    <property type="match status" value="1"/>
</dbReference>
<dbReference type="Gene3D" id="2.170.150.80">
    <property type="entry name" value="NAC domain"/>
    <property type="match status" value="1"/>
</dbReference>
<evidence type="ECO:0000313" key="14">
    <source>
        <dbReference type="EMBL" id="KAG0488643.1"/>
    </source>
</evidence>
<keyword evidence="5" id="KW-0805">Transcription regulation</keyword>
<dbReference type="InterPro" id="IPR036093">
    <property type="entry name" value="NAC_dom_sf"/>
</dbReference>
<keyword evidence="8" id="KW-0010">Activator</keyword>
<evidence type="ECO:0000256" key="4">
    <source>
        <dbReference type="ARBA" id="ARBA00022989"/>
    </source>
</evidence>
<evidence type="ECO:0000256" key="7">
    <source>
        <dbReference type="ARBA" id="ARBA00023136"/>
    </source>
</evidence>
<dbReference type="PROSITE" id="PS51005">
    <property type="entry name" value="NAC"/>
    <property type="match status" value="1"/>
</dbReference>
<keyword evidence="4 12" id="KW-1133">Transmembrane helix</keyword>
<evidence type="ECO:0000256" key="2">
    <source>
        <dbReference type="ARBA" id="ARBA00004167"/>
    </source>
</evidence>
<evidence type="ECO:0000259" key="13">
    <source>
        <dbReference type="PROSITE" id="PS51005"/>
    </source>
</evidence>
<dbReference type="Pfam" id="PF02365">
    <property type="entry name" value="NAM"/>
    <property type="match status" value="1"/>
</dbReference>
<dbReference type="Proteomes" id="UP000636800">
    <property type="component" value="Chromosome 3"/>
</dbReference>
<evidence type="ECO:0000256" key="10">
    <source>
        <dbReference type="ARBA" id="ARBA00023242"/>
    </source>
</evidence>
<feature type="transmembrane region" description="Helical" evidence="12">
    <location>
        <begin position="512"/>
        <end position="534"/>
    </location>
</feature>
<dbReference type="SUPFAM" id="SSF101941">
    <property type="entry name" value="NAC domain"/>
    <property type="match status" value="1"/>
</dbReference>
<keyword evidence="7 12" id="KW-0472">Membrane</keyword>
<evidence type="ECO:0000256" key="12">
    <source>
        <dbReference type="SAM" id="Phobius"/>
    </source>
</evidence>
<keyword evidence="3 12" id="KW-0812">Transmembrane</keyword>
<keyword evidence="6" id="KW-0238">DNA-binding</keyword>
<name>A0A835RM02_VANPL</name>
<protein>
    <recommendedName>
        <fullName evidence="13">NAC domain-containing protein</fullName>
    </recommendedName>
</protein>
<keyword evidence="15" id="KW-1185">Reference proteome</keyword>
<evidence type="ECO:0000256" key="3">
    <source>
        <dbReference type="ARBA" id="ARBA00022692"/>
    </source>
</evidence>
<dbReference type="AlphaFoldDB" id="A0A835RM02"/>
<dbReference type="InterPro" id="IPR003441">
    <property type="entry name" value="NAC-dom"/>
</dbReference>
<proteinExistence type="predicted"/>
<dbReference type="PANTHER" id="PTHR31744:SF216">
    <property type="entry name" value="NAC TRANSCRIPTION FACTOR"/>
    <property type="match status" value="1"/>
</dbReference>
<feature type="compositionally biased region" description="Polar residues" evidence="11">
    <location>
        <begin position="221"/>
        <end position="242"/>
    </location>
</feature>
<evidence type="ECO:0000256" key="6">
    <source>
        <dbReference type="ARBA" id="ARBA00023125"/>
    </source>
</evidence>
<dbReference type="GO" id="GO:0000976">
    <property type="term" value="F:transcription cis-regulatory region binding"/>
    <property type="evidence" value="ECO:0007669"/>
    <property type="project" value="UniProtKB-ARBA"/>
</dbReference>
<evidence type="ECO:0000256" key="1">
    <source>
        <dbReference type="ARBA" id="ARBA00004123"/>
    </source>
</evidence>
<dbReference type="EMBL" id="JADCNL010000003">
    <property type="protein sequence ID" value="KAG0488643.1"/>
    <property type="molecule type" value="Genomic_DNA"/>
</dbReference>
<accession>A0A835RM02</accession>
<evidence type="ECO:0000256" key="11">
    <source>
        <dbReference type="SAM" id="MobiDB-lite"/>
    </source>
</evidence>
<gene>
    <name evidence="14" type="ORF">HPP92_007454</name>
</gene>
<evidence type="ECO:0000256" key="9">
    <source>
        <dbReference type="ARBA" id="ARBA00023163"/>
    </source>
</evidence>
<keyword evidence="10" id="KW-0539">Nucleus</keyword>
<feature type="region of interest" description="Disordered" evidence="11">
    <location>
        <begin position="212"/>
        <end position="245"/>
    </location>
</feature>
<evidence type="ECO:0000256" key="5">
    <source>
        <dbReference type="ARBA" id="ARBA00023015"/>
    </source>
</evidence>
<dbReference type="OrthoDB" id="590545at2759"/>
<feature type="domain" description="NAC" evidence="13">
    <location>
        <begin position="33"/>
        <end position="183"/>
    </location>
</feature>
<organism evidence="14 15">
    <name type="scientific">Vanilla planifolia</name>
    <name type="common">Vanilla</name>
    <dbReference type="NCBI Taxonomy" id="51239"/>
    <lineage>
        <taxon>Eukaryota</taxon>
        <taxon>Viridiplantae</taxon>
        <taxon>Streptophyta</taxon>
        <taxon>Embryophyta</taxon>
        <taxon>Tracheophyta</taxon>
        <taxon>Spermatophyta</taxon>
        <taxon>Magnoliopsida</taxon>
        <taxon>Liliopsida</taxon>
        <taxon>Asparagales</taxon>
        <taxon>Orchidaceae</taxon>
        <taxon>Vanilloideae</taxon>
        <taxon>Vanilleae</taxon>
        <taxon>Vanilla</taxon>
    </lineage>
</organism>
<reference evidence="14 15" key="1">
    <citation type="journal article" date="2020" name="Nat. Food">
        <title>A phased Vanilla planifolia genome enables genetic improvement of flavour and production.</title>
        <authorList>
            <person name="Hasing T."/>
            <person name="Tang H."/>
            <person name="Brym M."/>
            <person name="Khazi F."/>
            <person name="Huang T."/>
            <person name="Chambers A.H."/>
        </authorList>
    </citation>
    <scope>NUCLEOTIDE SEQUENCE [LARGE SCALE GENOMIC DNA]</scope>
    <source>
        <tissue evidence="14">Leaf</tissue>
    </source>
</reference>
<dbReference type="GO" id="GO:0006355">
    <property type="term" value="P:regulation of DNA-templated transcription"/>
    <property type="evidence" value="ECO:0007669"/>
    <property type="project" value="InterPro"/>
</dbReference>
<evidence type="ECO:0000256" key="8">
    <source>
        <dbReference type="ARBA" id="ARBA00023159"/>
    </source>
</evidence>
<comment type="caution">
    <text evidence="14">The sequence shown here is derived from an EMBL/GenBank/DDBJ whole genome shotgun (WGS) entry which is preliminary data.</text>
</comment>
<comment type="subcellular location">
    <subcellularLocation>
        <location evidence="2">Membrane</location>
        <topology evidence="2">Single-pass membrane protein</topology>
    </subcellularLocation>
    <subcellularLocation>
        <location evidence="1">Nucleus</location>
    </subcellularLocation>
</comment>
<dbReference type="PANTHER" id="PTHR31744">
    <property type="entry name" value="PROTEIN CUP-SHAPED COTYLEDON 2-RELATED"/>
    <property type="match status" value="1"/>
</dbReference>
<sequence>MRLMGEAAAGDSAYEREGDYREEEMKLGGAKRWPPGVRFHPTDEELVVYYLKRKVCRRRFKTSMIGEVDVYKWEPWELPGKSVSRRGERQWFFFSPRDRKYPSGTRANRATKNGFWKTTGKDRTISHKSKSVGNKKTLVYYCGRAPKGKRTDWVMHEYTLEELLLLGLNNVQDSYALYKLFEKSGPGPKNGEQYGAAFREEEWEDDTLDESLMDHIDGDNDSTSNVNGNSLHQASNEESSNIHPDCGLEDLLLQMSHELELEQGHTEFSADASGLFEEDFELENGFLIMDLLPSDFIPRDLNPESVITHSEPNGLPDMVSHQHNGEADEEFLEIRDLTDLDLQFLPDNIYNQNLLFDTDEFYDPCDHFSADLFMLDDYIGLPDRPQQLLGSIFEAPENLSSHLSDELWVDDETYNKFAVPDTNQLITAPADTGIVNPHANVPLSHVASSPSWYSSTLWSLLDSVPSRPALASEGALISRAIERVSSFRTAQIHSQDAGGASGRRRREADRGFVFISVLVGLGALFWVLAIGAVYKVMKGLWGRFISS</sequence>
<evidence type="ECO:0000313" key="15">
    <source>
        <dbReference type="Proteomes" id="UP000636800"/>
    </source>
</evidence>
<keyword evidence="9" id="KW-0804">Transcription</keyword>
<dbReference type="GO" id="GO:0005634">
    <property type="term" value="C:nucleus"/>
    <property type="evidence" value="ECO:0007669"/>
    <property type="project" value="UniProtKB-SubCell"/>
</dbReference>
<dbReference type="GO" id="GO:0016020">
    <property type="term" value="C:membrane"/>
    <property type="evidence" value="ECO:0007669"/>
    <property type="project" value="UniProtKB-SubCell"/>
</dbReference>